<accession>A0A1I8JRI2</accession>
<dbReference type="WBParaSite" id="snap_masked-unitig_43290-processed-gene-0.0-mRNA-1">
    <property type="protein sequence ID" value="snap_masked-unitig_43290-processed-gene-0.0-mRNA-1"/>
    <property type="gene ID" value="snap_masked-unitig_43290-processed-gene-0.0"/>
</dbReference>
<reference evidence="3" key="1">
    <citation type="submission" date="2016-11" db="UniProtKB">
        <authorList>
            <consortium name="WormBaseParasite"/>
        </authorList>
    </citation>
    <scope>IDENTIFICATION</scope>
</reference>
<keyword evidence="2" id="KW-1185">Reference proteome</keyword>
<feature type="region of interest" description="Disordered" evidence="1">
    <location>
        <begin position="51"/>
        <end position="82"/>
    </location>
</feature>
<evidence type="ECO:0000313" key="2">
    <source>
        <dbReference type="Proteomes" id="UP000095280"/>
    </source>
</evidence>
<evidence type="ECO:0000256" key="1">
    <source>
        <dbReference type="SAM" id="MobiDB-lite"/>
    </source>
</evidence>
<protein>
    <submittedName>
        <fullName evidence="3">Uncharacterized protein</fullName>
    </submittedName>
</protein>
<proteinExistence type="predicted"/>
<name>A0A1I8JRI2_9PLAT</name>
<feature type="region of interest" description="Disordered" evidence="1">
    <location>
        <begin position="1"/>
        <end position="32"/>
    </location>
</feature>
<sequence length="82" mass="8851">MSLKDEACCRQGTPVDHPASRSPPLAPSRSCSRPVLTRSCQFTKPVPAVGLASSRPTTSLASRLNRRDCSATSWPRPSTALW</sequence>
<feature type="compositionally biased region" description="Polar residues" evidence="1">
    <location>
        <begin position="70"/>
        <end position="82"/>
    </location>
</feature>
<evidence type="ECO:0000313" key="3">
    <source>
        <dbReference type="WBParaSite" id="snap_masked-unitig_43290-processed-gene-0.0-mRNA-1"/>
    </source>
</evidence>
<feature type="compositionally biased region" description="Low complexity" evidence="1">
    <location>
        <begin position="20"/>
        <end position="32"/>
    </location>
</feature>
<dbReference type="AlphaFoldDB" id="A0A1I8JRI2"/>
<dbReference type="Proteomes" id="UP000095280">
    <property type="component" value="Unplaced"/>
</dbReference>
<organism evidence="2 3">
    <name type="scientific">Macrostomum lignano</name>
    <dbReference type="NCBI Taxonomy" id="282301"/>
    <lineage>
        <taxon>Eukaryota</taxon>
        <taxon>Metazoa</taxon>
        <taxon>Spiralia</taxon>
        <taxon>Lophotrochozoa</taxon>
        <taxon>Platyhelminthes</taxon>
        <taxon>Rhabditophora</taxon>
        <taxon>Macrostomorpha</taxon>
        <taxon>Macrostomida</taxon>
        <taxon>Macrostomidae</taxon>
        <taxon>Macrostomum</taxon>
    </lineage>
</organism>